<dbReference type="Proteomes" id="UP000285211">
    <property type="component" value="Unassembled WGS sequence"/>
</dbReference>
<evidence type="ECO:0000256" key="1">
    <source>
        <dbReference type="SAM" id="SignalP"/>
    </source>
</evidence>
<gene>
    <name evidence="2" type="ORF">EOD40_08785</name>
</gene>
<accession>A0A3S2V4R8</accession>
<name>A0A3S2V4R8_9FLAO</name>
<evidence type="ECO:0000313" key="3">
    <source>
        <dbReference type="Proteomes" id="UP000285211"/>
    </source>
</evidence>
<dbReference type="OrthoDB" id="1492140at2"/>
<comment type="caution">
    <text evidence="2">The sequence shown here is derived from an EMBL/GenBank/DDBJ whole genome shotgun (WGS) entry which is preliminary data.</text>
</comment>
<organism evidence="2 3">
    <name type="scientific">Flavobacterium sufflavum</name>
    <dbReference type="NCBI Taxonomy" id="1921138"/>
    <lineage>
        <taxon>Bacteria</taxon>
        <taxon>Pseudomonadati</taxon>
        <taxon>Bacteroidota</taxon>
        <taxon>Flavobacteriia</taxon>
        <taxon>Flavobacteriales</taxon>
        <taxon>Flavobacteriaceae</taxon>
        <taxon>Flavobacterium</taxon>
    </lineage>
</organism>
<feature type="chain" id="PRO_5018723349" description="DUF4831 family protein" evidence="1">
    <location>
        <begin position="22"/>
        <end position="308"/>
    </location>
</feature>
<evidence type="ECO:0000313" key="2">
    <source>
        <dbReference type="EMBL" id="RVT76588.1"/>
    </source>
</evidence>
<keyword evidence="1" id="KW-0732">Signal</keyword>
<reference evidence="2 3" key="1">
    <citation type="submission" date="2019-01" db="EMBL/GenBank/DDBJ databases">
        <authorList>
            <person name="Chen W.-M."/>
        </authorList>
    </citation>
    <scope>NUCLEOTIDE SEQUENCE [LARGE SCALE GENOMIC DNA]</scope>
    <source>
        <strain evidence="2 3">BBQ-12</strain>
    </source>
</reference>
<dbReference type="RefSeq" id="WP_128194677.1">
    <property type="nucleotide sequence ID" value="NZ_SACJ01000004.1"/>
</dbReference>
<feature type="signal peptide" evidence="1">
    <location>
        <begin position="1"/>
        <end position="21"/>
    </location>
</feature>
<sequence length="308" mass="35423">MKLNRILINITLLSISFLSFGQNETLNTSEVEIIPHWEKNEAHSIIIKSTTTDIVKEKPFTYLTTFNANFKVLEKSETEYLVEWIYTNSVIANKDPNFENNILAKLLNTKFKIKLSNFGRFIELVNVEEIRTASNKAIDELNGKDISPNMKVQYNAAKQMIVSKQGLEIALLKHIKLYNFSFGYKYKIDFEQLNNMKFPNPLGGAPFDAVEKVKLVNIDNKNSICKIETSKIVEGAVFTKSVMEHLKKNNKDHIKEIEQEFGNEIFEISESSMQELNFEKGILKKSSFKRKINLGPQNRTVLMEIEAI</sequence>
<dbReference type="AlphaFoldDB" id="A0A3S2V4R8"/>
<keyword evidence="3" id="KW-1185">Reference proteome</keyword>
<protein>
    <recommendedName>
        <fullName evidence="4">DUF4831 family protein</fullName>
    </recommendedName>
</protein>
<evidence type="ECO:0008006" key="4">
    <source>
        <dbReference type="Google" id="ProtNLM"/>
    </source>
</evidence>
<dbReference type="EMBL" id="SACJ01000004">
    <property type="protein sequence ID" value="RVT76588.1"/>
    <property type="molecule type" value="Genomic_DNA"/>
</dbReference>
<proteinExistence type="predicted"/>